<dbReference type="InterPro" id="IPR050922">
    <property type="entry name" value="LytR/CpsA/Psr_CW_biosynth"/>
</dbReference>
<keyword evidence="3" id="KW-0472">Membrane</keyword>
<dbReference type="Proteomes" id="UP001207605">
    <property type="component" value="Unassembled WGS sequence"/>
</dbReference>
<keyword evidence="3" id="KW-0812">Transmembrane</keyword>
<dbReference type="EMBL" id="JAOQJV010000009">
    <property type="protein sequence ID" value="MCU6700209.1"/>
    <property type="molecule type" value="Genomic_DNA"/>
</dbReference>
<evidence type="ECO:0000256" key="3">
    <source>
        <dbReference type="SAM" id="Phobius"/>
    </source>
</evidence>
<dbReference type="Pfam" id="PF03816">
    <property type="entry name" value="LytR_cpsA_psr"/>
    <property type="match status" value="1"/>
</dbReference>
<keyword evidence="3" id="KW-1133">Transmembrane helix</keyword>
<organism evidence="5 6">
    <name type="scientific">Dorea ammoniilytica</name>
    <dbReference type="NCBI Taxonomy" id="2981788"/>
    <lineage>
        <taxon>Bacteria</taxon>
        <taxon>Bacillati</taxon>
        <taxon>Bacillota</taxon>
        <taxon>Clostridia</taxon>
        <taxon>Lachnospirales</taxon>
        <taxon>Lachnospiraceae</taxon>
        <taxon>Dorea</taxon>
    </lineage>
</organism>
<dbReference type="Gene3D" id="3.40.630.190">
    <property type="entry name" value="LCP protein"/>
    <property type="match status" value="1"/>
</dbReference>
<gene>
    <name evidence="5" type="ORF">OCV65_08210</name>
</gene>
<evidence type="ECO:0000259" key="4">
    <source>
        <dbReference type="Pfam" id="PF03816"/>
    </source>
</evidence>
<evidence type="ECO:0000313" key="6">
    <source>
        <dbReference type="Proteomes" id="UP001207605"/>
    </source>
</evidence>
<dbReference type="InterPro" id="IPR004474">
    <property type="entry name" value="LytR_CpsA_psr"/>
</dbReference>
<dbReference type="PANTHER" id="PTHR33392:SF6">
    <property type="entry name" value="POLYISOPRENYL-TEICHOIC ACID--PEPTIDOGLYCAN TEICHOIC ACID TRANSFERASE TAGU"/>
    <property type="match status" value="1"/>
</dbReference>
<dbReference type="RefSeq" id="WP_262581654.1">
    <property type="nucleotide sequence ID" value="NZ_JAOQJV010000009.1"/>
</dbReference>
<feature type="transmembrane region" description="Helical" evidence="3">
    <location>
        <begin position="29"/>
        <end position="50"/>
    </location>
</feature>
<feature type="compositionally biased region" description="Basic and acidic residues" evidence="2">
    <location>
        <begin position="1"/>
        <end position="17"/>
    </location>
</feature>
<feature type="region of interest" description="Disordered" evidence="2">
    <location>
        <begin position="1"/>
        <end position="21"/>
    </location>
</feature>
<proteinExistence type="inferred from homology"/>
<feature type="domain" description="Cell envelope-related transcriptional attenuator" evidence="4">
    <location>
        <begin position="92"/>
        <end position="251"/>
    </location>
</feature>
<name>A0ABT2S6I4_9FIRM</name>
<comment type="similarity">
    <text evidence="1">Belongs to the LytR/CpsA/Psr (LCP) family.</text>
</comment>
<keyword evidence="6" id="KW-1185">Reference proteome</keyword>
<reference evidence="5 6" key="1">
    <citation type="journal article" date="2021" name="ISME Commun">
        <title>Automated analysis of genomic sequences facilitates high-throughput and comprehensive description of bacteria.</title>
        <authorList>
            <person name="Hitch T.C.A."/>
        </authorList>
    </citation>
    <scope>NUCLEOTIDE SEQUENCE [LARGE SCALE GENOMIC DNA]</scope>
    <source>
        <strain evidence="5 6">Sanger_02</strain>
    </source>
</reference>
<accession>A0ABT2S6I4</accession>
<protein>
    <submittedName>
        <fullName evidence="5">LCP family protein</fullName>
    </submittedName>
</protein>
<comment type="caution">
    <text evidence="5">The sequence shown here is derived from an EMBL/GenBank/DDBJ whole genome shotgun (WGS) entry which is preliminary data.</text>
</comment>
<dbReference type="NCBIfam" id="TIGR00350">
    <property type="entry name" value="lytR_cpsA_psr"/>
    <property type="match status" value="1"/>
</dbReference>
<evidence type="ECO:0000313" key="5">
    <source>
        <dbReference type="EMBL" id="MCU6700209.1"/>
    </source>
</evidence>
<evidence type="ECO:0000256" key="1">
    <source>
        <dbReference type="ARBA" id="ARBA00006068"/>
    </source>
</evidence>
<dbReference type="PANTHER" id="PTHR33392">
    <property type="entry name" value="POLYISOPRENYL-TEICHOIC ACID--PEPTIDOGLYCAN TEICHOIC ACID TRANSFERASE TAGU"/>
    <property type="match status" value="1"/>
</dbReference>
<sequence length="369" mass="41476">MGQRDDRRLARKKQEMRRQKRRKKRRRRIVFLIAEILILCILGVIAYGMFKLDKLNVNPLKNLTNNGISQDGYMNVAIFGDDRRPEDTGNARSDCIIIASINNDTKEVKLVSVYRDTLLNTEDDTYDKANSAYAVGGAEAAVNMLNRNLDLDIQDYVSVNFLAVADVVDLLGGIDLDLTDEEVVHMNNYCVETSEITGKEYKKIEPEVAGTYHLNGVQAVSYSRIRYTEGGDFQRTSRQRLVIEKIAEKAKKADLSTINKIIDAVFPEITTSFTSGEIVKMSTGLLQYSIGDNEGFPMDNETPDSIPGYQGSYVVPKGLEENVIKLHKFLFPDEDYAPTDTVKEISDHIKDVTGIYPDDSEDSTEDNGE</sequence>
<evidence type="ECO:0000256" key="2">
    <source>
        <dbReference type="SAM" id="MobiDB-lite"/>
    </source>
</evidence>